<dbReference type="AlphaFoldDB" id="A0A396HJI0"/>
<evidence type="ECO:0000313" key="1">
    <source>
        <dbReference type="EMBL" id="RHN52671.1"/>
    </source>
</evidence>
<protein>
    <submittedName>
        <fullName evidence="1">Uncharacterized protein</fullName>
    </submittedName>
</protein>
<reference evidence="1" key="1">
    <citation type="journal article" date="2018" name="Nat. Plants">
        <title>Whole-genome landscape of Medicago truncatula symbiotic genes.</title>
        <authorList>
            <person name="Pecrix Y."/>
            <person name="Gamas P."/>
            <person name="Carrere S."/>
        </authorList>
    </citation>
    <scope>NUCLEOTIDE SEQUENCE</scope>
    <source>
        <tissue evidence="1">Leaves</tissue>
    </source>
</reference>
<proteinExistence type="predicted"/>
<organism evidence="1">
    <name type="scientific">Medicago truncatula</name>
    <name type="common">Barrel medic</name>
    <name type="synonym">Medicago tribuloides</name>
    <dbReference type="NCBI Taxonomy" id="3880"/>
    <lineage>
        <taxon>Eukaryota</taxon>
        <taxon>Viridiplantae</taxon>
        <taxon>Streptophyta</taxon>
        <taxon>Embryophyta</taxon>
        <taxon>Tracheophyta</taxon>
        <taxon>Spermatophyta</taxon>
        <taxon>Magnoliopsida</taxon>
        <taxon>eudicotyledons</taxon>
        <taxon>Gunneridae</taxon>
        <taxon>Pentapetalae</taxon>
        <taxon>rosids</taxon>
        <taxon>fabids</taxon>
        <taxon>Fabales</taxon>
        <taxon>Fabaceae</taxon>
        <taxon>Papilionoideae</taxon>
        <taxon>50 kb inversion clade</taxon>
        <taxon>NPAAA clade</taxon>
        <taxon>Hologalegina</taxon>
        <taxon>IRL clade</taxon>
        <taxon>Trifolieae</taxon>
        <taxon>Medicago</taxon>
    </lineage>
</organism>
<name>A0A396HJI0_MEDTR</name>
<gene>
    <name evidence="1" type="ORF">MtrunA17_Chr6g0483041</name>
</gene>
<accession>A0A396HJI0</accession>
<sequence length="51" mass="6124">MDAQFFVLEHAKHCYRIGEQLSHIFNHHTLTWKKPSQGRFKCNMMLLSSYI</sequence>
<dbReference type="Gramene" id="rna37369">
    <property type="protein sequence ID" value="RHN52671.1"/>
    <property type="gene ID" value="gene37369"/>
</dbReference>
<dbReference type="Proteomes" id="UP000265566">
    <property type="component" value="Chromosome 6"/>
</dbReference>
<dbReference type="EMBL" id="PSQE01000006">
    <property type="protein sequence ID" value="RHN52671.1"/>
    <property type="molecule type" value="Genomic_DNA"/>
</dbReference>
<comment type="caution">
    <text evidence="1">The sequence shown here is derived from an EMBL/GenBank/DDBJ whole genome shotgun (WGS) entry which is preliminary data.</text>
</comment>